<dbReference type="Proteomes" id="UP000716291">
    <property type="component" value="Unassembled WGS sequence"/>
</dbReference>
<feature type="compositionally biased region" description="Polar residues" evidence="7">
    <location>
        <begin position="176"/>
        <end position="195"/>
    </location>
</feature>
<dbReference type="GO" id="GO:0005634">
    <property type="term" value="C:nucleus"/>
    <property type="evidence" value="ECO:0007669"/>
    <property type="project" value="UniProtKB-SubCell"/>
</dbReference>
<dbReference type="AlphaFoldDB" id="A0A9P6XA32"/>
<evidence type="ECO:0000313" key="9">
    <source>
        <dbReference type="EMBL" id="KAG1308450.1"/>
    </source>
</evidence>
<dbReference type="GO" id="GO:0033962">
    <property type="term" value="P:P-body assembly"/>
    <property type="evidence" value="ECO:0007669"/>
    <property type="project" value="TreeGrafter"/>
</dbReference>
<keyword evidence="4" id="KW-0963">Cytoplasm</keyword>
<comment type="caution">
    <text evidence="9">The sequence shown here is derived from an EMBL/GenBank/DDBJ whole genome shotgun (WGS) entry which is preliminary data.</text>
</comment>
<gene>
    <name evidence="9" type="ORF">G6F64_006036</name>
</gene>
<dbReference type="PANTHER" id="PTHR21551:SF0">
    <property type="entry name" value="PROTEIN ASSOCIATED WITH TOPO II RELATED-1, ISOFORM A"/>
    <property type="match status" value="1"/>
</dbReference>
<dbReference type="OrthoDB" id="74835at2759"/>
<feature type="region of interest" description="Disordered" evidence="7">
    <location>
        <begin position="176"/>
        <end position="220"/>
    </location>
</feature>
<evidence type="ECO:0000259" key="8">
    <source>
        <dbReference type="Pfam" id="PF09770"/>
    </source>
</evidence>
<evidence type="ECO:0000256" key="5">
    <source>
        <dbReference type="ARBA" id="ARBA00022884"/>
    </source>
</evidence>
<proteinExistence type="inferred from homology"/>
<dbReference type="InterPro" id="IPR039900">
    <property type="entry name" value="Pat1-like"/>
</dbReference>
<dbReference type="GO" id="GO:0003723">
    <property type="term" value="F:RNA binding"/>
    <property type="evidence" value="ECO:0007669"/>
    <property type="project" value="UniProtKB-KW"/>
</dbReference>
<protein>
    <recommendedName>
        <fullName evidence="8">mRNA decay factor PAT1 domain-containing protein</fullName>
    </recommendedName>
</protein>
<evidence type="ECO:0000256" key="2">
    <source>
        <dbReference type="ARBA" id="ARBA00004201"/>
    </source>
</evidence>
<feature type="compositionally biased region" description="Low complexity" evidence="7">
    <location>
        <begin position="196"/>
        <end position="206"/>
    </location>
</feature>
<comment type="subcellular location">
    <subcellularLocation>
        <location evidence="2">Cytoplasm</location>
        <location evidence="2">P-body</location>
    </subcellularLocation>
    <subcellularLocation>
        <location evidence="1">Nucleus</location>
    </subcellularLocation>
</comment>
<evidence type="ECO:0000256" key="6">
    <source>
        <dbReference type="ARBA" id="ARBA00023242"/>
    </source>
</evidence>
<evidence type="ECO:0000256" key="4">
    <source>
        <dbReference type="ARBA" id="ARBA00022490"/>
    </source>
</evidence>
<dbReference type="GO" id="GO:0000290">
    <property type="term" value="P:deadenylation-dependent decapping of nuclear-transcribed mRNA"/>
    <property type="evidence" value="ECO:0007669"/>
    <property type="project" value="InterPro"/>
</dbReference>
<comment type="similarity">
    <text evidence="3">Belongs to the PAT1 family.</text>
</comment>
<dbReference type="InterPro" id="IPR019167">
    <property type="entry name" value="PAT1_dom"/>
</dbReference>
<dbReference type="PANTHER" id="PTHR21551">
    <property type="entry name" value="TOPOISOMERASE II-ASSOCIATED PROTEIN PAT1"/>
    <property type="match status" value="1"/>
</dbReference>
<dbReference type="Pfam" id="PF09770">
    <property type="entry name" value="PAT1"/>
    <property type="match status" value="1"/>
</dbReference>
<name>A0A9P6XA32_RHIOR</name>
<reference evidence="9" key="1">
    <citation type="journal article" date="2020" name="Microb. Genom.">
        <title>Genetic diversity of clinical and environmental Mucorales isolates obtained from an investigation of mucormycosis cases among solid organ transplant recipients.</title>
        <authorList>
            <person name="Nguyen M.H."/>
            <person name="Kaul D."/>
            <person name="Muto C."/>
            <person name="Cheng S.J."/>
            <person name="Richter R.A."/>
            <person name="Bruno V.M."/>
            <person name="Liu G."/>
            <person name="Beyhan S."/>
            <person name="Sundermann A.J."/>
            <person name="Mounaud S."/>
            <person name="Pasculle A.W."/>
            <person name="Nierman W.C."/>
            <person name="Driscoll E."/>
            <person name="Cumbie R."/>
            <person name="Clancy C.J."/>
            <person name="Dupont C.L."/>
        </authorList>
    </citation>
    <scope>NUCLEOTIDE SEQUENCE</scope>
    <source>
        <strain evidence="9">GL11</strain>
    </source>
</reference>
<organism evidence="9 10">
    <name type="scientific">Rhizopus oryzae</name>
    <name type="common">Mucormycosis agent</name>
    <name type="synonym">Rhizopus arrhizus var. delemar</name>
    <dbReference type="NCBI Taxonomy" id="64495"/>
    <lineage>
        <taxon>Eukaryota</taxon>
        <taxon>Fungi</taxon>
        <taxon>Fungi incertae sedis</taxon>
        <taxon>Mucoromycota</taxon>
        <taxon>Mucoromycotina</taxon>
        <taxon>Mucoromycetes</taxon>
        <taxon>Mucorales</taxon>
        <taxon>Mucorineae</taxon>
        <taxon>Rhizopodaceae</taxon>
        <taxon>Rhizopus</taxon>
    </lineage>
</organism>
<dbReference type="GO" id="GO:0000932">
    <property type="term" value="C:P-body"/>
    <property type="evidence" value="ECO:0007669"/>
    <property type="project" value="UniProtKB-SubCell"/>
</dbReference>
<keyword evidence="10" id="KW-1185">Reference proteome</keyword>
<evidence type="ECO:0000256" key="1">
    <source>
        <dbReference type="ARBA" id="ARBA00004123"/>
    </source>
</evidence>
<evidence type="ECO:0000256" key="7">
    <source>
        <dbReference type="SAM" id="MobiDB-lite"/>
    </source>
</evidence>
<keyword evidence="6" id="KW-0539">Nucleus</keyword>
<evidence type="ECO:0000313" key="10">
    <source>
        <dbReference type="Proteomes" id="UP000716291"/>
    </source>
</evidence>
<accession>A0A9P6XA32</accession>
<evidence type="ECO:0000256" key="3">
    <source>
        <dbReference type="ARBA" id="ARBA00009138"/>
    </source>
</evidence>
<dbReference type="EMBL" id="JAANQT010000778">
    <property type="protein sequence ID" value="KAG1308450.1"/>
    <property type="molecule type" value="Genomic_DNA"/>
</dbReference>
<keyword evidence="5" id="KW-0694">RNA-binding</keyword>
<sequence>MGDSFFGFDTSLPPLSEEELRGLTDKNKQDTISTYDHADVYDFATLRDELGAHEEELLEEGDHLADQLIEDGDNNNDITFADAPVDKDFDFSGNTQRFSANYKDPSSFTEEEAFFANRRLKDDSVNSGSFRNIWASHSTSTTRQPNVGRNFGEASPIASSKSIWGNFSSGLSTPDNNGFSPLVSGHNNLSPFSNRQHTPQQQHQQPFVDGMSPSTSTGYAQQNRVKPMTLEDLEADMQRQAAHRYRQNEPAAKVMSLAELEATLASNRPAQAAGMPPAAPFGYPQPDPMQILAMKQQQELKEQQLSIARELKRRENYRKSQYDGLMTQNDKDFVNRIQLSQLASGDPYADDFYYQVYTSLRQRAGLPTATQVTNERGTRGRRDESMMQRMQQQLQRIVNDAKRRPKQTGVSLEGALGKITSLTVRNPRQVLQVANAHAVHTEALDETADAATMDSRQVLKLTEDMYTIVLEIEQIRRQGPPQVSEEDDEVESYHQKLAEKIEKLWKSLRLAETFLISLLSTAKGKKLIPRIVRQLSNDQNLKVLRTLVTHFTKLQVCRCVIYPGTAVAHVEEAQKQMFVTFDEMELFMNATAPPLLAMIAEAPISVINGLLQLLLEKNDIIRVAQTKPGLAFLTMLLSRAEILKQGGGAMQGFAQPTAEEMAHWQELYTVLFNMLKGRYLGVFPSLYYLVPISPNTSMLQISLAVDDMYVWQFLAAMAVGASMEQQHILVTEVRDRVMENIVLAKSNRLPLDQANHRIANVNLFLHALGLDASQVSVPM</sequence>
<feature type="domain" description="mRNA decay factor PAT1" evidence="8">
    <location>
        <begin position="288"/>
        <end position="772"/>
    </location>
</feature>